<dbReference type="EMBL" id="SADE01000003">
    <property type="protein sequence ID" value="RVU34718.1"/>
    <property type="molecule type" value="Genomic_DNA"/>
</dbReference>
<dbReference type="InterPro" id="IPR028896">
    <property type="entry name" value="GcvT/YgfZ/DmdA"/>
</dbReference>
<dbReference type="SUPFAM" id="SSF101790">
    <property type="entry name" value="Aminomethyltransferase beta-barrel domain"/>
    <property type="match status" value="1"/>
</dbReference>
<dbReference type="AlphaFoldDB" id="A0A437QJQ7"/>
<dbReference type="SUPFAM" id="SSF103025">
    <property type="entry name" value="Folate-binding domain"/>
    <property type="match status" value="1"/>
</dbReference>
<dbReference type="Proteomes" id="UP000287447">
    <property type="component" value="Unassembled WGS sequence"/>
</dbReference>
<feature type="domain" description="GCVT N-terminal" evidence="4">
    <location>
        <begin position="427"/>
        <end position="702"/>
    </location>
</feature>
<evidence type="ECO:0000259" key="4">
    <source>
        <dbReference type="Pfam" id="PF01571"/>
    </source>
</evidence>
<accession>A0A437QJQ7</accession>
<evidence type="ECO:0000259" key="3">
    <source>
        <dbReference type="Pfam" id="PF01266"/>
    </source>
</evidence>
<dbReference type="Pfam" id="PF08669">
    <property type="entry name" value="GCV_T_C"/>
    <property type="match status" value="1"/>
</dbReference>
<evidence type="ECO:0000259" key="5">
    <source>
        <dbReference type="Pfam" id="PF08669"/>
    </source>
</evidence>
<comment type="similarity">
    <text evidence="1">Belongs to the GcvT family.</text>
</comment>
<dbReference type="SUPFAM" id="SSF54373">
    <property type="entry name" value="FAD-linked reductases, C-terminal domain"/>
    <property type="match status" value="1"/>
</dbReference>
<dbReference type="GO" id="GO:0016491">
    <property type="term" value="F:oxidoreductase activity"/>
    <property type="evidence" value="ECO:0007669"/>
    <property type="project" value="UniProtKB-KW"/>
</dbReference>
<comment type="caution">
    <text evidence="7">The sequence shown here is derived from an EMBL/GenBank/DDBJ whole genome shotgun (WGS) entry which is preliminary data.</text>
</comment>
<dbReference type="Gene3D" id="2.40.30.110">
    <property type="entry name" value="Aminomethyltransferase beta-barrel domains"/>
    <property type="match status" value="1"/>
</dbReference>
<dbReference type="InterPro" id="IPR013977">
    <property type="entry name" value="GcvT_C"/>
</dbReference>
<evidence type="ECO:0000313" key="8">
    <source>
        <dbReference type="Proteomes" id="UP000287447"/>
    </source>
</evidence>
<dbReference type="Gene3D" id="3.30.9.10">
    <property type="entry name" value="D-Amino Acid Oxidase, subunit A, domain 2"/>
    <property type="match status" value="1"/>
</dbReference>
<feature type="domain" description="FAD dependent oxidoreductase central" evidence="6">
    <location>
        <begin position="371"/>
        <end position="424"/>
    </location>
</feature>
<evidence type="ECO:0000313" key="7">
    <source>
        <dbReference type="EMBL" id="RVU34718.1"/>
    </source>
</evidence>
<dbReference type="Gene3D" id="3.30.1360.120">
    <property type="entry name" value="Probable tRNA modification gtpase trme, domain 1"/>
    <property type="match status" value="1"/>
</dbReference>
<dbReference type="InterPro" id="IPR027266">
    <property type="entry name" value="TrmE/GcvT-like"/>
</dbReference>
<dbReference type="OrthoDB" id="9804379at2"/>
<dbReference type="Pfam" id="PF01266">
    <property type="entry name" value="DAO"/>
    <property type="match status" value="1"/>
</dbReference>
<feature type="domain" description="Aminomethyltransferase C-terminal" evidence="5">
    <location>
        <begin position="721"/>
        <end position="800"/>
    </location>
</feature>
<dbReference type="Gene3D" id="3.30.70.1400">
    <property type="entry name" value="Aminomethyltransferase beta-barrel domains"/>
    <property type="match status" value="1"/>
</dbReference>
<dbReference type="InterPro" id="IPR036188">
    <property type="entry name" value="FAD/NAD-bd_sf"/>
</dbReference>
<proteinExistence type="inferred from homology"/>
<evidence type="ECO:0000256" key="2">
    <source>
        <dbReference type="ARBA" id="ARBA00023002"/>
    </source>
</evidence>
<dbReference type="Pfam" id="PF01571">
    <property type="entry name" value="GCV_T"/>
    <property type="match status" value="1"/>
</dbReference>
<evidence type="ECO:0000256" key="1">
    <source>
        <dbReference type="ARBA" id="ARBA00008609"/>
    </source>
</evidence>
<dbReference type="InterPro" id="IPR029043">
    <property type="entry name" value="GcvT/YgfZ_C"/>
</dbReference>
<organism evidence="7 8">
    <name type="scientific">Hwanghaeella grinnelliae</name>
    <dbReference type="NCBI Taxonomy" id="2500179"/>
    <lineage>
        <taxon>Bacteria</taxon>
        <taxon>Pseudomonadati</taxon>
        <taxon>Pseudomonadota</taxon>
        <taxon>Alphaproteobacteria</taxon>
        <taxon>Rhodospirillales</taxon>
        <taxon>Rhodospirillaceae</taxon>
        <taxon>Hwanghaeella</taxon>
    </lineage>
</organism>
<dbReference type="Gene3D" id="3.50.50.60">
    <property type="entry name" value="FAD/NAD(P)-binding domain"/>
    <property type="match status" value="1"/>
</dbReference>
<gene>
    <name evidence="7" type="ORF">EOI86_17860</name>
</gene>
<dbReference type="InterPro" id="IPR006222">
    <property type="entry name" value="GCVT_N"/>
</dbReference>
<dbReference type="InterPro" id="IPR006076">
    <property type="entry name" value="FAD-dep_OxRdtase"/>
</dbReference>
<dbReference type="InterPro" id="IPR032503">
    <property type="entry name" value="FAO_M"/>
</dbReference>
<dbReference type="Pfam" id="PF16350">
    <property type="entry name" value="FAO_M"/>
    <property type="match status" value="1"/>
</dbReference>
<keyword evidence="2" id="KW-0560">Oxidoreductase</keyword>
<dbReference type="PANTHER" id="PTHR43757:SF2">
    <property type="entry name" value="AMINOMETHYLTRANSFERASE, MITOCHONDRIAL"/>
    <property type="match status" value="1"/>
</dbReference>
<keyword evidence="8" id="KW-1185">Reference proteome</keyword>
<protein>
    <submittedName>
        <fullName evidence="7">FAD-dependent oxidoreductase</fullName>
    </submittedName>
</protein>
<sequence length="808" mass="89022">MKSHVQVAVIGGGVVGASVLYHLTKKGWRDVVLIERSELTSGSTWHAAGGFHTLNGDPNMAKLQSYTIDLYKEIEEISGQSTSFHLTGGMFMACTPERMEALKIMQSKERLLGIETELLDAREAQRRLPIMDPDQFLGALYTPLHGHLDPSGTTHAYAKAARINGAEVYLRNPVTELVQRQDGTWDVVTKDGTIHADHVVNAGGLWAREVGRMVGLELPVLAMEHMYLLTEDMPEVAEINESTGAEVLHVIDPDGEIYMRQERGGMLMGTYERAGVPWSTKSTPLDFGHELLAPDLDRIAPSLEVGFAHFPAFQRAGIKQIINGPFTFAPDGNPLIGPVRGLKNYWCACGVMAGFSQGGGVGLALSNWMVDGDPGFDVWGMDIARFGDWTTMAYTNAKVRENYSRRFKVTFPNEELPAARQLKMTPIYDRLKARNAVFGASYGLEVPLWFAAEGEEPVEKVTYYRSNAFERIKAECQSVRNGVGLTETSSFAKYEVTGPDAESWLSHMLANKMPKTGRLTLAPMLNHQGKLIGDFTVGKLADDRFFVFGSGLAQQYHMRWFEQHLPESGVYIRSHDLGLCGLSLAGPKSRDVLAELTDTDLSNDGFKFMDFRSIEVGMVPVLAGRVSFTGDLGYELWVKPEFQARLFDTLMEAGEAFGLTLFGTRAMRSLSLEKAFGSWATEYRPIYGPFEANLSRFVDLKKNDFIGRDAAMKEQQDGPAKSLVLFDVDVKDADVISNEPILHDGAIVGYVTSGGYAHHVDKSVALGYVPTALAGNGGGFEIEVMGERRPASILPDPPFDPKGERMRG</sequence>
<reference evidence="8" key="1">
    <citation type="submission" date="2019-01" db="EMBL/GenBank/DDBJ databases">
        <title>Gri0909 isolated from a small marine red alga.</title>
        <authorList>
            <person name="Kim J."/>
            <person name="Jeong S.E."/>
            <person name="Jeon C.O."/>
        </authorList>
    </citation>
    <scope>NUCLEOTIDE SEQUENCE [LARGE SCALE GENOMIC DNA]</scope>
    <source>
        <strain evidence="8">Gri0909</strain>
    </source>
</reference>
<dbReference type="PANTHER" id="PTHR43757">
    <property type="entry name" value="AMINOMETHYLTRANSFERASE"/>
    <property type="match status" value="1"/>
</dbReference>
<dbReference type="SUPFAM" id="SSF51905">
    <property type="entry name" value="FAD/NAD(P)-binding domain"/>
    <property type="match status" value="1"/>
</dbReference>
<evidence type="ECO:0000259" key="6">
    <source>
        <dbReference type="Pfam" id="PF16350"/>
    </source>
</evidence>
<name>A0A437QJQ7_9PROT</name>
<dbReference type="RefSeq" id="WP_127766807.1">
    <property type="nucleotide sequence ID" value="NZ_SADE01000003.1"/>
</dbReference>
<feature type="domain" description="FAD dependent oxidoreductase" evidence="3">
    <location>
        <begin position="7"/>
        <end position="367"/>
    </location>
</feature>